<protein>
    <submittedName>
        <fullName evidence="1">Uncharacterized protein</fullName>
    </submittedName>
</protein>
<evidence type="ECO:0000313" key="1">
    <source>
        <dbReference type="EMBL" id="DAF64162.1"/>
    </source>
</evidence>
<accession>A0A8S5TMM7</accession>
<dbReference type="EMBL" id="BK032852">
    <property type="protein sequence ID" value="DAF64162.1"/>
    <property type="molecule type" value="Genomic_DNA"/>
</dbReference>
<proteinExistence type="predicted"/>
<reference evidence="1" key="1">
    <citation type="journal article" date="2021" name="Proc. Natl. Acad. Sci. U.S.A.">
        <title>A Catalog of Tens of Thousands of Viruses from Human Metagenomes Reveals Hidden Associations with Chronic Diseases.</title>
        <authorList>
            <person name="Tisza M.J."/>
            <person name="Buck C.B."/>
        </authorList>
    </citation>
    <scope>NUCLEOTIDE SEQUENCE</scope>
    <source>
        <strain evidence="1">CtBpc6</strain>
    </source>
</reference>
<name>A0A8S5TMM7_9CAUD</name>
<sequence length="42" mass="4820">MSTPSKKTIIFIFLAIPFQSTLLFCNKKRAAFILLFVDLITK</sequence>
<organism evidence="1">
    <name type="scientific">Caudovirales sp. ctBpc6</name>
    <dbReference type="NCBI Taxonomy" id="2827631"/>
    <lineage>
        <taxon>Viruses</taxon>
        <taxon>Duplodnaviria</taxon>
        <taxon>Heunggongvirae</taxon>
        <taxon>Uroviricota</taxon>
        <taxon>Caudoviricetes</taxon>
    </lineage>
</organism>